<dbReference type="InterPro" id="IPR010559">
    <property type="entry name" value="Sig_transdc_His_kin_internal"/>
</dbReference>
<evidence type="ECO:0000256" key="1">
    <source>
        <dbReference type="SAM" id="Phobius"/>
    </source>
</evidence>
<sequence length="341" mass="39330">MNKFIRLIIQVILWLAFGLIIWLNQGANSDILKENLVVFVSQLCLISGLIFFMASKLFFKKKYVLFTVVSVIAIIVTTYILTELFAMPIEPHQPINDFSSLPPESRRPPSHFLFYLLILTITYILALSIEVFIHLRKKEEETIKAKNVNLLNELKLLKSQISPHFLFNSLNNIYTLAGMDSNKTQKSIIHLSDMLRYVLYECEQETVPIKKEVKYIENYLKLFALKSSKDYPISIELKISNNSIPIAPMLLIPFIENALKHSNIDDKKNSFINIEINADDKNIDFKVENSIPQKSFIKDDVGGIGLENVKKRLAIIYPEKHMLEISESNKIFIVKLHLKLT</sequence>
<reference evidence="3" key="1">
    <citation type="submission" date="2023-07" db="EMBL/GenBank/DDBJ databases">
        <title>Two novel species in the genus Flavivirga.</title>
        <authorList>
            <person name="Kwon K."/>
        </authorList>
    </citation>
    <scope>NUCLEOTIDE SEQUENCE</scope>
    <source>
        <strain evidence="3">KACC 14158</strain>
    </source>
</reference>
<dbReference type="PANTHER" id="PTHR34220:SF7">
    <property type="entry name" value="SENSOR HISTIDINE KINASE YPDA"/>
    <property type="match status" value="1"/>
</dbReference>
<dbReference type="Proteomes" id="UP001176806">
    <property type="component" value="Unassembled WGS sequence"/>
</dbReference>
<name>A0ABT8WV95_9FLAO</name>
<dbReference type="PANTHER" id="PTHR34220">
    <property type="entry name" value="SENSOR HISTIDINE KINASE YPDA"/>
    <property type="match status" value="1"/>
</dbReference>
<keyword evidence="3" id="KW-0808">Transferase</keyword>
<dbReference type="Gene3D" id="3.30.565.10">
    <property type="entry name" value="Histidine kinase-like ATPase, C-terminal domain"/>
    <property type="match status" value="1"/>
</dbReference>
<accession>A0ABT8WV95</accession>
<keyword evidence="4" id="KW-1185">Reference proteome</keyword>
<feature type="transmembrane region" description="Helical" evidence="1">
    <location>
        <begin position="36"/>
        <end position="54"/>
    </location>
</feature>
<feature type="transmembrane region" description="Helical" evidence="1">
    <location>
        <begin position="63"/>
        <end position="81"/>
    </location>
</feature>
<evidence type="ECO:0000313" key="3">
    <source>
        <dbReference type="EMBL" id="MDO5977009.1"/>
    </source>
</evidence>
<organism evidence="3 4">
    <name type="scientific">Flavivirga jejuensis</name>
    <dbReference type="NCBI Taxonomy" id="870487"/>
    <lineage>
        <taxon>Bacteria</taxon>
        <taxon>Pseudomonadati</taxon>
        <taxon>Bacteroidota</taxon>
        <taxon>Flavobacteriia</taxon>
        <taxon>Flavobacteriales</taxon>
        <taxon>Flavobacteriaceae</taxon>
        <taxon>Flavivirga</taxon>
    </lineage>
</organism>
<feature type="domain" description="Signal transduction histidine kinase internal region" evidence="2">
    <location>
        <begin position="153"/>
        <end position="227"/>
    </location>
</feature>
<feature type="transmembrane region" description="Helical" evidence="1">
    <location>
        <begin position="112"/>
        <end position="135"/>
    </location>
</feature>
<dbReference type="GO" id="GO:0016301">
    <property type="term" value="F:kinase activity"/>
    <property type="evidence" value="ECO:0007669"/>
    <property type="project" value="UniProtKB-KW"/>
</dbReference>
<keyword evidence="1" id="KW-0812">Transmembrane</keyword>
<dbReference type="Pfam" id="PF06580">
    <property type="entry name" value="His_kinase"/>
    <property type="match status" value="1"/>
</dbReference>
<proteinExistence type="predicted"/>
<gene>
    <name evidence="3" type="ORF">Q4Q40_22655</name>
</gene>
<keyword evidence="1" id="KW-0472">Membrane</keyword>
<dbReference type="RefSeq" id="WP_303304343.1">
    <property type="nucleotide sequence ID" value="NZ_BAABDA010000003.1"/>
</dbReference>
<keyword evidence="3" id="KW-0418">Kinase</keyword>
<protein>
    <submittedName>
        <fullName evidence="3">Histidine kinase</fullName>
    </submittedName>
</protein>
<keyword evidence="1" id="KW-1133">Transmembrane helix</keyword>
<dbReference type="EMBL" id="JAUOEL010000011">
    <property type="protein sequence ID" value="MDO5977009.1"/>
    <property type="molecule type" value="Genomic_DNA"/>
</dbReference>
<comment type="caution">
    <text evidence="3">The sequence shown here is derived from an EMBL/GenBank/DDBJ whole genome shotgun (WGS) entry which is preliminary data.</text>
</comment>
<dbReference type="InterPro" id="IPR050640">
    <property type="entry name" value="Bact_2-comp_sensor_kinase"/>
</dbReference>
<evidence type="ECO:0000313" key="4">
    <source>
        <dbReference type="Proteomes" id="UP001176806"/>
    </source>
</evidence>
<dbReference type="InterPro" id="IPR036890">
    <property type="entry name" value="HATPase_C_sf"/>
</dbReference>
<feature type="transmembrane region" description="Helical" evidence="1">
    <location>
        <begin position="7"/>
        <end position="24"/>
    </location>
</feature>
<evidence type="ECO:0000259" key="2">
    <source>
        <dbReference type="Pfam" id="PF06580"/>
    </source>
</evidence>